<sequence length="199" mass="21952">MFILSVTNYLSTSLNLAIKPPCREELAPVMNDESMNGEGTVESGPYTVHVDNVGSLPGPDNYLSWSITKSDWLAFDCVSPNLHKVSRRKNNSLPIRNPADGSTKIFYKPTGTANQSLLGHELEPFFTIPGPSRKPIPIKNPLDGSMVLFEKDIICSRNQDLCIGSSDVISQGFTRPTRAKVVVKDPSDMRILNLSQVYL</sequence>
<dbReference type="GeneID" id="43665009"/>
<keyword evidence="2" id="KW-1185">Reference proteome</keyword>
<evidence type="ECO:0000313" key="1">
    <source>
        <dbReference type="EMBL" id="KAE8399532.1"/>
    </source>
</evidence>
<proteinExistence type="predicted"/>
<name>A0A5N7CZE4_9EURO</name>
<reference evidence="1 2" key="1">
    <citation type="submission" date="2019-04" db="EMBL/GenBank/DDBJ databases">
        <authorList>
            <consortium name="DOE Joint Genome Institute"/>
            <person name="Mondo S."/>
            <person name="Kjaerbolling I."/>
            <person name="Vesth T."/>
            <person name="Frisvad J.C."/>
            <person name="Nybo J.L."/>
            <person name="Theobald S."/>
            <person name="Kildgaard S."/>
            <person name="Isbrandt T."/>
            <person name="Kuo A."/>
            <person name="Sato A."/>
            <person name="Lyhne E.K."/>
            <person name="Kogle M.E."/>
            <person name="Wiebenga A."/>
            <person name="Kun R.S."/>
            <person name="Lubbers R.J."/>
            <person name="Makela M.R."/>
            <person name="Barry K."/>
            <person name="Chovatia M."/>
            <person name="Clum A."/>
            <person name="Daum C."/>
            <person name="Haridas S."/>
            <person name="He G."/>
            <person name="LaButti K."/>
            <person name="Lipzen A."/>
            <person name="Riley R."/>
            <person name="Salamov A."/>
            <person name="Simmons B.A."/>
            <person name="Magnuson J.K."/>
            <person name="Henrissat B."/>
            <person name="Mortensen U.H."/>
            <person name="Larsen T.O."/>
            <person name="Devries R.P."/>
            <person name="Grigoriev I.V."/>
            <person name="Machida M."/>
            <person name="Baker S.E."/>
            <person name="Andersen M.R."/>
            <person name="Cantor M.N."/>
            <person name="Hua S.X."/>
        </authorList>
    </citation>
    <scope>NUCLEOTIDE SEQUENCE [LARGE SCALE GENOMIC DNA]</scope>
    <source>
        <strain evidence="1 2">CBS 119388</strain>
    </source>
</reference>
<evidence type="ECO:0000313" key="2">
    <source>
        <dbReference type="Proteomes" id="UP000325579"/>
    </source>
</evidence>
<accession>A0A5N7CZE4</accession>
<organism evidence="1 2">
    <name type="scientific">Aspergillus pseudonomiae</name>
    <dbReference type="NCBI Taxonomy" id="1506151"/>
    <lineage>
        <taxon>Eukaryota</taxon>
        <taxon>Fungi</taxon>
        <taxon>Dikarya</taxon>
        <taxon>Ascomycota</taxon>
        <taxon>Pezizomycotina</taxon>
        <taxon>Eurotiomycetes</taxon>
        <taxon>Eurotiomycetidae</taxon>
        <taxon>Eurotiales</taxon>
        <taxon>Aspergillaceae</taxon>
        <taxon>Aspergillus</taxon>
        <taxon>Aspergillus subgen. Circumdati</taxon>
    </lineage>
</organism>
<dbReference type="Proteomes" id="UP000325579">
    <property type="component" value="Unassembled WGS sequence"/>
</dbReference>
<dbReference type="EMBL" id="ML736832">
    <property type="protein sequence ID" value="KAE8399532.1"/>
    <property type="molecule type" value="Genomic_DNA"/>
</dbReference>
<protein>
    <submittedName>
        <fullName evidence="1">Uncharacterized protein</fullName>
    </submittedName>
</protein>
<gene>
    <name evidence="1" type="ORF">BDV37DRAFT_229384</name>
</gene>
<dbReference type="RefSeq" id="XP_031936851.1">
    <property type="nucleotide sequence ID" value="XM_032080318.1"/>
</dbReference>
<dbReference type="AlphaFoldDB" id="A0A5N7CZE4"/>